<protein>
    <submittedName>
        <fullName evidence="1">Uncharacterized protein</fullName>
    </submittedName>
</protein>
<evidence type="ECO:0000313" key="2">
    <source>
        <dbReference type="Proteomes" id="UP000054047"/>
    </source>
</evidence>
<dbReference type="AlphaFoldDB" id="A0A0C2G9G2"/>
<accession>A0A0C2G9G2</accession>
<name>A0A0C2G9G2_9BILA</name>
<dbReference type="Proteomes" id="UP000054047">
    <property type="component" value="Unassembled WGS sequence"/>
</dbReference>
<proteinExistence type="predicted"/>
<keyword evidence="2" id="KW-1185">Reference proteome</keyword>
<organism evidence="1 2">
    <name type="scientific">Ancylostoma duodenale</name>
    <dbReference type="NCBI Taxonomy" id="51022"/>
    <lineage>
        <taxon>Eukaryota</taxon>
        <taxon>Metazoa</taxon>
        <taxon>Ecdysozoa</taxon>
        <taxon>Nematoda</taxon>
        <taxon>Chromadorea</taxon>
        <taxon>Rhabditida</taxon>
        <taxon>Rhabditina</taxon>
        <taxon>Rhabditomorpha</taxon>
        <taxon>Strongyloidea</taxon>
        <taxon>Ancylostomatidae</taxon>
        <taxon>Ancylostomatinae</taxon>
        <taxon>Ancylostoma</taxon>
    </lineage>
</organism>
<sequence>MFSCAVGKAQYFRTRRLVSSRCSCRSSSTKEWRPFRLACKYRKETATS</sequence>
<reference evidence="1 2" key="1">
    <citation type="submission" date="2013-12" db="EMBL/GenBank/DDBJ databases">
        <title>Draft genome of the parsitic nematode Ancylostoma duodenale.</title>
        <authorList>
            <person name="Mitreva M."/>
        </authorList>
    </citation>
    <scope>NUCLEOTIDE SEQUENCE [LARGE SCALE GENOMIC DNA]</scope>
    <source>
        <strain evidence="1 2">Zhejiang</strain>
    </source>
</reference>
<gene>
    <name evidence="1" type="ORF">ANCDUO_14344</name>
</gene>
<evidence type="ECO:0000313" key="1">
    <source>
        <dbReference type="EMBL" id="KIH55499.1"/>
    </source>
</evidence>
<dbReference type="EMBL" id="KN737250">
    <property type="protein sequence ID" value="KIH55499.1"/>
    <property type="molecule type" value="Genomic_DNA"/>
</dbReference>